<dbReference type="InterPro" id="IPR004378">
    <property type="entry name" value="F420H2_quin_Rdtase"/>
</dbReference>
<comment type="caution">
    <text evidence="1">The sequence shown here is derived from an EMBL/GenBank/DDBJ whole genome shotgun (WGS) entry which is preliminary data.</text>
</comment>
<dbReference type="AlphaFoldDB" id="A0A0P9DF51"/>
<name>A0A0P9DF51_9CHLR</name>
<gene>
    <name evidence="1" type="ORF">SE17_04840</name>
</gene>
<dbReference type="Pfam" id="PF04075">
    <property type="entry name" value="F420H2_quin_red"/>
    <property type="match status" value="1"/>
</dbReference>
<evidence type="ECO:0000313" key="1">
    <source>
        <dbReference type="EMBL" id="KPV54263.1"/>
    </source>
</evidence>
<dbReference type="EMBL" id="LJCR01000086">
    <property type="protein sequence ID" value="KPV54263.1"/>
    <property type="molecule type" value="Genomic_DNA"/>
</dbReference>
<protein>
    <recommendedName>
        <fullName evidence="3">Nitroreductase</fullName>
    </recommendedName>
</protein>
<dbReference type="Gene3D" id="2.30.110.10">
    <property type="entry name" value="Electron Transport, Fmn-binding Protein, Chain A"/>
    <property type="match status" value="1"/>
</dbReference>
<sequence>MVLDKVNNITHRRFYRGQRPSRIGRLINSFFAAIHSSGIAPSYMVTLEVTGRKSGRLIALPVAMALVDGQQYLVSMLGNGAQWVQNVRAAHGRAFIRRKGRTAVQLEEVPVDQRAPILKAYLRRAPGARPHIPADKDAPVEAFEAVASSFPVFRIVPDSAE</sequence>
<dbReference type="GO" id="GO:0016491">
    <property type="term" value="F:oxidoreductase activity"/>
    <property type="evidence" value="ECO:0007669"/>
    <property type="project" value="InterPro"/>
</dbReference>
<reference evidence="1 2" key="1">
    <citation type="submission" date="2015-09" db="EMBL/GenBank/DDBJ databases">
        <title>Draft genome sequence of Kouleothrix aurantiaca JCM 19913.</title>
        <authorList>
            <person name="Hemp J."/>
        </authorList>
    </citation>
    <scope>NUCLEOTIDE SEQUENCE [LARGE SCALE GENOMIC DNA]</scope>
    <source>
        <strain evidence="1 2">COM-B</strain>
    </source>
</reference>
<organism evidence="1 2">
    <name type="scientific">Kouleothrix aurantiaca</name>
    <dbReference type="NCBI Taxonomy" id="186479"/>
    <lineage>
        <taxon>Bacteria</taxon>
        <taxon>Bacillati</taxon>
        <taxon>Chloroflexota</taxon>
        <taxon>Chloroflexia</taxon>
        <taxon>Chloroflexales</taxon>
        <taxon>Roseiflexineae</taxon>
        <taxon>Roseiflexaceae</taxon>
        <taxon>Kouleothrix</taxon>
    </lineage>
</organism>
<proteinExistence type="predicted"/>
<dbReference type="InterPro" id="IPR012349">
    <property type="entry name" value="Split_barrel_FMN-bd"/>
</dbReference>
<evidence type="ECO:0008006" key="3">
    <source>
        <dbReference type="Google" id="ProtNLM"/>
    </source>
</evidence>
<evidence type="ECO:0000313" key="2">
    <source>
        <dbReference type="Proteomes" id="UP000050509"/>
    </source>
</evidence>
<dbReference type="Proteomes" id="UP000050509">
    <property type="component" value="Unassembled WGS sequence"/>
</dbReference>
<accession>A0A0P9DF51</accession>
<keyword evidence="2" id="KW-1185">Reference proteome</keyword>